<dbReference type="InterPro" id="IPR041977">
    <property type="entry name" value="KOW_Spt5_4"/>
</dbReference>
<feature type="compositionally biased region" description="Polar residues" evidence="4">
    <location>
        <begin position="842"/>
        <end position="853"/>
    </location>
</feature>
<dbReference type="InterPro" id="IPR014722">
    <property type="entry name" value="Rib_uL2_dom2"/>
</dbReference>
<dbReference type="InterPro" id="IPR041973">
    <property type="entry name" value="KOW_Spt5_1"/>
</dbReference>
<dbReference type="InterPro" id="IPR005824">
    <property type="entry name" value="KOW"/>
</dbReference>
<feature type="compositionally biased region" description="Basic and acidic residues" evidence="4">
    <location>
        <begin position="1131"/>
        <end position="1140"/>
    </location>
</feature>
<dbReference type="SMART" id="SM00739">
    <property type="entry name" value="KOW"/>
    <property type="match status" value="3"/>
</dbReference>
<protein>
    <recommendedName>
        <fullName evidence="9">Protein RNA-directed DNA methylation 3</fullName>
    </recommendedName>
</protein>
<dbReference type="CDD" id="cd06084">
    <property type="entry name" value="KOW_Spt5_4"/>
    <property type="match status" value="1"/>
</dbReference>
<dbReference type="GO" id="GO:0006368">
    <property type="term" value="P:transcription elongation by RNA polymerase II"/>
    <property type="evidence" value="ECO:0007669"/>
    <property type="project" value="TreeGrafter"/>
</dbReference>
<dbReference type="CDD" id="cd06081">
    <property type="entry name" value="KOW_Spt5_1"/>
    <property type="match status" value="1"/>
</dbReference>
<keyword evidence="3" id="KW-0539">Nucleus</keyword>
<dbReference type="GO" id="GO:0032044">
    <property type="term" value="C:DSIF complex"/>
    <property type="evidence" value="ECO:0007669"/>
    <property type="project" value="TreeGrafter"/>
</dbReference>
<organism evidence="7 8">
    <name type="scientific">Carpinus fangiana</name>
    <dbReference type="NCBI Taxonomy" id="176857"/>
    <lineage>
        <taxon>Eukaryota</taxon>
        <taxon>Viridiplantae</taxon>
        <taxon>Streptophyta</taxon>
        <taxon>Embryophyta</taxon>
        <taxon>Tracheophyta</taxon>
        <taxon>Spermatophyta</taxon>
        <taxon>Magnoliopsida</taxon>
        <taxon>eudicotyledons</taxon>
        <taxon>Gunneridae</taxon>
        <taxon>Pentapetalae</taxon>
        <taxon>rosids</taxon>
        <taxon>fabids</taxon>
        <taxon>Fagales</taxon>
        <taxon>Betulaceae</taxon>
        <taxon>Carpinus</taxon>
    </lineage>
</organism>
<feature type="compositionally biased region" description="Basic and acidic residues" evidence="4">
    <location>
        <begin position="1352"/>
        <end position="1362"/>
    </location>
</feature>
<feature type="domain" description="NusG-like N-terminal" evidence="5">
    <location>
        <begin position="134"/>
        <end position="223"/>
    </location>
</feature>
<feature type="region of interest" description="Disordered" evidence="4">
    <location>
        <begin position="1"/>
        <end position="32"/>
    </location>
</feature>
<keyword evidence="8" id="KW-1185">Reference proteome</keyword>
<dbReference type="PANTHER" id="PTHR11125">
    <property type="entry name" value="SUPPRESSOR OF TY 5"/>
    <property type="match status" value="1"/>
</dbReference>
<dbReference type="Gene3D" id="2.30.30.30">
    <property type="match status" value="2"/>
</dbReference>
<feature type="compositionally biased region" description="Polar residues" evidence="4">
    <location>
        <begin position="968"/>
        <end position="992"/>
    </location>
</feature>
<feature type="compositionally biased region" description="Polar residues" evidence="4">
    <location>
        <begin position="1042"/>
        <end position="1053"/>
    </location>
</feature>
<feature type="domain" description="KOW" evidence="6">
    <location>
        <begin position="579"/>
        <end position="606"/>
    </location>
</feature>
<dbReference type="Pfam" id="PF23291">
    <property type="entry name" value="KOW4_SPT5"/>
    <property type="match status" value="1"/>
</dbReference>
<dbReference type="SMART" id="SM00738">
    <property type="entry name" value="NGN"/>
    <property type="match status" value="1"/>
</dbReference>
<dbReference type="InterPro" id="IPR006645">
    <property type="entry name" value="NGN-like_dom"/>
</dbReference>
<dbReference type="PANTHER" id="PTHR11125:SF8">
    <property type="entry name" value="PROTEIN RNA-DIRECTED DNA METHYLATION 3"/>
    <property type="match status" value="1"/>
</dbReference>
<feature type="compositionally biased region" description="Polar residues" evidence="4">
    <location>
        <begin position="746"/>
        <end position="757"/>
    </location>
</feature>
<feature type="region of interest" description="Disordered" evidence="4">
    <location>
        <begin position="691"/>
        <end position="889"/>
    </location>
</feature>
<feature type="compositionally biased region" description="Basic and acidic residues" evidence="4">
    <location>
        <begin position="1532"/>
        <end position="1542"/>
    </location>
</feature>
<feature type="compositionally biased region" description="Low complexity" evidence="4">
    <location>
        <begin position="1468"/>
        <end position="1479"/>
    </location>
</feature>
<evidence type="ECO:0000313" key="8">
    <source>
        <dbReference type="Proteomes" id="UP000327013"/>
    </source>
</evidence>
<feature type="compositionally biased region" description="Low complexity" evidence="4">
    <location>
        <begin position="1206"/>
        <end position="1222"/>
    </location>
</feature>
<feature type="compositionally biased region" description="Basic and acidic residues" evidence="4">
    <location>
        <begin position="1"/>
        <end position="21"/>
    </location>
</feature>
<dbReference type="InterPro" id="IPR036735">
    <property type="entry name" value="NGN_dom_sf"/>
</dbReference>
<dbReference type="Pfam" id="PF03439">
    <property type="entry name" value="Spt5-NGN"/>
    <property type="match status" value="1"/>
</dbReference>
<dbReference type="GO" id="GO:0006357">
    <property type="term" value="P:regulation of transcription by RNA polymerase II"/>
    <property type="evidence" value="ECO:0007669"/>
    <property type="project" value="InterPro"/>
</dbReference>
<feature type="compositionally biased region" description="Polar residues" evidence="4">
    <location>
        <begin position="868"/>
        <end position="885"/>
    </location>
</feature>
<feature type="compositionally biased region" description="Low complexity" evidence="4">
    <location>
        <begin position="1120"/>
        <end position="1129"/>
    </location>
</feature>
<feature type="compositionally biased region" description="Low complexity" evidence="4">
    <location>
        <begin position="728"/>
        <end position="743"/>
    </location>
</feature>
<feature type="compositionally biased region" description="Low complexity" evidence="4">
    <location>
        <begin position="1551"/>
        <end position="1564"/>
    </location>
</feature>
<evidence type="ECO:0000313" key="7">
    <source>
        <dbReference type="EMBL" id="KAE7997131.1"/>
    </source>
</evidence>
<dbReference type="GO" id="GO:0032784">
    <property type="term" value="P:regulation of DNA-templated transcription elongation"/>
    <property type="evidence" value="ECO:0007669"/>
    <property type="project" value="InterPro"/>
</dbReference>
<evidence type="ECO:0000256" key="1">
    <source>
        <dbReference type="ARBA" id="ARBA00004123"/>
    </source>
</evidence>
<feature type="region of interest" description="Disordered" evidence="4">
    <location>
        <begin position="930"/>
        <end position="1605"/>
    </location>
</feature>
<feature type="compositionally biased region" description="Basic and acidic residues" evidence="4">
    <location>
        <begin position="957"/>
        <end position="967"/>
    </location>
</feature>
<feature type="compositionally biased region" description="Polar residues" evidence="4">
    <location>
        <begin position="1240"/>
        <end position="1264"/>
    </location>
</feature>
<feature type="domain" description="KOW" evidence="6">
    <location>
        <begin position="228"/>
        <end position="255"/>
    </location>
</feature>
<comment type="subcellular location">
    <subcellularLocation>
        <location evidence="1">Nucleus</location>
    </subcellularLocation>
</comment>
<dbReference type="InterPro" id="IPR039659">
    <property type="entry name" value="SPT5"/>
</dbReference>
<dbReference type="InterPro" id="IPR041978">
    <property type="entry name" value="KOW_Spt5_5"/>
</dbReference>
<feature type="compositionally biased region" description="Low complexity" evidence="4">
    <location>
        <begin position="1078"/>
        <end position="1093"/>
    </location>
</feature>
<feature type="domain" description="KOW" evidence="6">
    <location>
        <begin position="472"/>
        <end position="499"/>
    </location>
</feature>
<dbReference type="InterPro" id="IPR057936">
    <property type="entry name" value="KOWx_Spt5"/>
</dbReference>
<gene>
    <name evidence="7" type="ORF">FH972_001787</name>
</gene>
<dbReference type="CDD" id="cd09888">
    <property type="entry name" value="NGN_Euk"/>
    <property type="match status" value="1"/>
</dbReference>
<dbReference type="InterPro" id="IPR005100">
    <property type="entry name" value="NGN-domain"/>
</dbReference>
<dbReference type="OrthoDB" id="28901at2759"/>
<feature type="compositionally biased region" description="Low complexity" evidence="4">
    <location>
        <begin position="831"/>
        <end position="840"/>
    </location>
</feature>
<dbReference type="GO" id="GO:0003729">
    <property type="term" value="F:mRNA binding"/>
    <property type="evidence" value="ECO:0007669"/>
    <property type="project" value="TreeGrafter"/>
</dbReference>
<feature type="region of interest" description="Disordered" evidence="4">
    <location>
        <begin position="382"/>
        <end position="403"/>
    </location>
</feature>
<feature type="compositionally biased region" description="Gly residues" evidence="4">
    <location>
        <begin position="1183"/>
        <end position="1193"/>
    </location>
</feature>
<feature type="compositionally biased region" description="Polar residues" evidence="4">
    <location>
        <begin position="1593"/>
        <end position="1605"/>
    </location>
</feature>
<feature type="compositionally biased region" description="Basic and acidic residues" evidence="4">
    <location>
        <begin position="1164"/>
        <end position="1180"/>
    </location>
</feature>
<evidence type="ECO:0000256" key="4">
    <source>
        <dbReference type="SAM" id="MobiDB-lite"/>
    </source>
</evidence>
<dbReference type="Pfam" id="PF23042">
    <property type="entry name" value="KOW1_SPT5"/>
    <property type="match status" value="1"/>
</dbReference>
<feature type="compositionally biased region" description="Gly residues" evidence="4">
    <location>
        <begin position="1320"/>
        <end position="1351"/>
    </location>
</feature>
<dbReference type="Pfam" id="PF23290">
    <property type="entry name" value="KOW5_SPT5"/>
    <property type="match status" value="1"/>
</dbReference>
<feature type="compositionally biased region" description="Polar residues" evidence="4">
    <location>
        <begin position="695"/>
        <end position="711"/>
    </location>
</feature>
<evidence type="ECO:0008006" key="9">
    <source>
        <dbReference type="Google" id="ProtNLM"/>
    </source>
</evidence>
<evidence type="ECO:0000256" key="3">
    <source>
        <dbReference type="ARBA" id="ARBA00023242"/>
    </source>
</evidence>
<dbReference type="Proteomes" id="UP000327013">
    <property type="component" value="Chromosome 1"/>
</dbReference>
<name>A0A5N6QF88_9ROSI</name>
<dbReference type="InterPro" id="IPR039385">
    <property type="entry name" value="NGN_Euk"/>
</dbReference>
<evidence type="ECO:0000259" key="5">
    <source>
        <dbReference type="SMART" id="SM00738"/>
    </source>
</evidence>
<dbReference type="FunFam" id="3.30.70.940:FF:000010">
    <property type="entry name" value="Protein RNA-directed DNA methylation 3"/>
    <property type="match status" value="1"/>
</dbReference>
<proteinExistence type="predicted"/>
<dbReference type="EMBL" id="CM017321">
    <property type="protein sequence ID" value="KAE7997131.1"/>
    <property type="molecule type" value="Genomic_DNA"/>
</dbReference>
<feature type="compositionally biased region" description="Low complexity" evidence="4">
    <location>
        <begin position="1422"/>
        <end position="1435"/>
    </location>
</feature>
<feature type="compositionally biased region" description="Polar residues" evidence="4">
    <location>
        <begin position="1141"/>
        <end position="1157"/>
    </location>
</feature>
<dbReference type="Gene3D" id="3.30.70.940">
    <property type="entry name" value="NusG, N-terminal domain"/>
    <property type="match status" value="1"/>
</dbReference>
<sequence>MARKGKEVAGKASDGKRKRDEDEYNDKTGGGRRMRNRAVLQFFEDAAGEDDFSDSSYDNFVEEEVVSEMDITKEQGKTQNHLLFPKEEEMNEEEFDKMMEERYKDGSNIFTYAGDDYDNKRSIERNSFVPSAKYPTIWKVKCTVGRERHSAFCLMQKYVDLKLLGTKLQILSVFALDHLKGFIYIEADKQNDVNEACKGLSSIYSTRIMPVPKNEISHLLSARSKCNEVSEGMWARVKNGKYKGDLAQIVAVNNDRKRATVKLIPRIDLQALAAKYGGGVSLKNKSSPAPRLMSARELEEFRPLIKYRRDRDTNKVFEVLDGLMLNNGYLYKKVSVDSLSCWGVNPSEEELLKFKPSENNESDDLEWLSQLYGEQKKTRFVGNLRSGKPSDKGGGKGEGSSGSGGANGFELHDLVCFGKKDFGVIIGMEKDDTYKILKEGSEGPVVVIVQLKELKSGPFDMKFTALDQRMKPISVSDTIKVLEGPSKGRQGIVRKIYRGTIFLYDENETENAGYFCAKSQMCEKIVFSIDACKEKVGGESGFSGFEDFTSSPKSPLSPQKPWQARESTSEFNHRDKDGIFSIGQTLRIRVGPLKGYLCRVLAIRHSDVTVKLDSQHKVLTVKSEHLSEVRGKSSTMSLSEDPESSSIKPFDLLGTEGCSRDWMGGAKTLAGSDSWNSGGLSGERSAWPSFPASGFSLQPESSSANPFSSEGNDAKKDVENAAWESKLAPNNSNASANESSSWADTAANQNSPWAASTDNKKSSWGAATSSNKAVDVGGSEKGEDAWNKATMKTGSWGGSSSSWGKAITTGSGSPKVSGGNWAKGDKIGTPADSSTDAAATWENKTTSDNQGGWRTSGEPLNKGKSVGVNPTSSWGDATTGKNQLDSWGKGKNVVEAGSCEKNKSSGLVWDGWKNTGSDCIQQNSWDKGKDAVAGEGSWGKAVDSQDKGNASAIQEDSWGKAIEKSSSRDGSSGCKTDWKSSMSVAENQTGNWGNAGGSSAREVEKTDEASGWNEAKVVTGSQTPKWGNLKNISEDVTGWSKGRSSNQEQTGSWNKPKAFGDNGRSWDKDKGSSWNNQDGGSWSKSDEGSSWSKQADEGFGSGGRRGGRGGGQRGRGQFGRGRSFSQGQSDWNRDQEDTRTNDGMSSGNKSSWNNDQTAGWGKSRASDSDRKDDSWKRDNASGDNGGSGWNKGGGVDKEIGESGDPWKSSKSSSWNASNTGSGDANQNSSWSKKCDGTEGGNQNSNWGKSNWNTGSGDANQNSNWGKKRNWESGNEDQSESSGNWASGGNSQGGYGGRGSSDRGGFRGRGGFGGRGRERGGFGGRSDTGGFGGRDGGGFRGRGRSDQGGFGGRSDRGGFGDRSRGRRGPGGGWNNRNDSSEDKPSDWNKGAGDGWKNNDGAGTWNNGGGDKKLQSWSAGSGGTSNQSSSWNSSGYSQPTEGKDIAGGNAVAGGWNKGTGSTNEAGGSKGNNWGSNASGGSQPTEGKDIAGSNAVAGGWNKGTSSTDEAGGSKGNNWGSNASGGSQWSNSDKSTITKEVKETNDLKGSVWNRGTGSSAADGGQSSAWNQSKDAKGGANGDGEPTDSWGKAAGSSWGKQNDTSGKGGW</sequence>
<feature type="region of interest" description="Disordered" evidence="4">
    <location>
        <begin position="630"/>
        <end position="650"/>
    </location>
</feature>
<evidence type="ECO:0000259" key="6">
    <source>
        <dbReference type="SMART" id="SM00739"/>
    </source>
</evidence>
<dbReference type="Pfam" id="PF23037">
    <property type="entry name" value="KOWx_SPT5"/>
    <property type="match status" value="1"/>
</dbReference>
<evidence type="ECO:0000256" key="2">
    <source>
        <dbReference type="ARBA" id="ARBA00023163"/>
    </source>
</evidence>
<dbReference type="FunFam" id="2.30.30.30:FF:000053">
    <property type="entry name" value="Protein RNA-directed DNA methylation 3"/>
    <property type="match status" value="1"/>
</dbReference>
<feature type="compositionally biased region" description="Gly residues" evidence="4">
    <location>
        <begin position="1289"/>
        <end position="1298"/>
    </location>
</feature>
<feature type="compositionally biased region" description="Gly residues" evidence="4">
    <location>
        <begin position="1099"/>
        <end position="1119"/>
    </location>
</feature>
<reference evidence="7 8" key="1">
    <citation type="submission" date="2019-06" db="EMBL/GenBank/DDBJ databases">
        <title>A chromosomal-level reference genome of Carpinus fangiana (Coryloideae, Betulaceae).</title>
        <authorList>
            <person name="Yang X."/>
            <person name="Wang Z."/>
            <person name="Zhang L."/>
            <person name="Hao G."/>
            <person name="Liu J."/>
            <person name="Yang Y."/>
        </authorList>
    </citation>
    <scope>NUCLEOTIDE SEQUENCE [LARGE SCALE GENOMIC DNA]</scope>
    <source>
        <strain evidence="7">Cfa_2016G</strain>
        <tissue evidence="7">Leaf</tissue>
    </source>
</reference>
<accession>A0A5N6QF88</accession>
<keyword evidence="2" id="KW-0804">Transcription</keyword>
<feature type="compositionally biased region" description="Low complexity" evidence="4">
    <location>
        <begin position="1512"/>
        <end position="1528"/>
    </location>
</feature>